<dbReference type="OMA" id="FYWWLRG"/>
<organism evidence="5 6">
    <name type="scientific">Modestobacter italicus (strain DSM 44449 / CECT 9708 / BC 501)</name>
    <dbReference type="NCBI Taxonomy" id="2732864"/>
    <lineage>
        <taxon>Bacteria</taxon>
        <taxon>Bacillati</taxon>
        <taxon>Actinomycetota</taxon>
        <taxon>Actinomycetes</taxon>
        <taxon>Geodermatophilales</taxon>
        <taxon>Geodermatophilaceae</taxon>
        <taxon>Modestobacter</taxon>
    </lineage>
</organism>
<proteinExistence type="inferred from homology"/>
<evidence type="ECO:0000259" key="4">
    <source>
        <dbReference type="PROSITE" id="PS51755"/>
    </source>
</evidence>
<dbReference type="Pfam" id="PF03704">
    <property type="entry name" value="BTAD"/>
    <property type="match status" value="1"/>
</dbReference>
<dbReference type="SMART" id="SM01043">
    <property type="entry name" value="BTAD"/>
    <property type="match status" value="1"/>
</dbReference>
<dbReference type="InterPro" id="IPR058852">
    <property type="entry name" value="HTH_77"/>
</dbReference>
<sequence length="1081" mass="113480">MPVRICLLGPVAVVDGDGRPVDVGGPRARALLARLAVAPGRVVGLDTLIEAVWDADPPAAPGNAVQALVSRLRRTLPGAPLRAQAHGYLLDVPADAVDVHRFEALVARARGERAPERVGALLGEAEALWRGPALADLRTLAFGAPLATRWDDLRLTAAELRLAAGLELGQAGAVLAELEELVAAHPLREPFCLLLVRALARLGRTAEALAAYERCRAELADSLGLDPSPALQAEHLAVLRGEGAAPAASRDGSPLRTPLTSFRGREDELTAVAALLDGGRLVTLLGPGGAGKTRLALEAAHRRRDAVADHVWWVELAPVADAGLLPAAVLAAVGQREGTSLERVPTLVEASARLQETFTGRRALLVLDNCEHLVGAVAQLADDLLAHCPGLQVLATSREPLGVPGEAVVLVGPLAVPADDDEAAATAPVVRLFADRAAAVRPDFAVTAATLPAVLEVCRRLDGMPLALELAAARLRSLGIAQIAARLDDRFSLLTGGSRVALPRHQTLRAVVEWSWEALDDREQAVARRLSVFAGGATLDAVEQVCADRGWGPGEVLDAVTGLVEKSMLLAVEDADGVRYRMLETIRAYGAEQLTAAGERAEVEAAQAAWCLALVDELDPQLRGAGQLVALRRMHAEHDGLLAVLQRAIAAEDGEVAVHLGARLAWYWLLTGRQLAAGRWLREAVAVPGGAPAMRAMCSAFSAMGRAEGEDWQATLPALRRVGDLPPEDTYLSDEPLGALAWAIAMVFVGGFRSVAGLALLEDHPDPWVVAAAHGIRAQVAENIGELDGLEVDLRQAHAEFEQLGDRWGRSFTAAALSQLSSADGDGEAAIAWLTEAIELSEQLGTTDDTPMLRIRLALAHALAGDLPRAEAEASAVLAELGPEGGGLHVAMAEAAAGGFALLAGRLDDAERWHRQALDHVRAASGGPPQIAAVVRAGAAAVLAARAEAEPDAAPELLDRARRWLDTALQQAAEDAGDMPVTATVVQAMAAVALVEGDPQRAADLLGRSAAVRGRRDRGDLGAAATEWRLRVELGEAEYERLRAAGEAVPRAEVLGRLGVDASRGWAATPMPAGGGQTRRR</sequence>
<dbReference type="HOGENOM" id="CLU_004665_1_3_11"/>
<dbReference type="Gene3D" id="1.25.40.10">
    <property type="entry name" value="Tetratricopeptide repeat domain"/>
    <property type="match status" value="2"/>
</dbReference>
<dbReference type="GO" id="GO:0006355">
    <property type="term" value="P:regulation of DNA-templated transcription"/>
    <property type="evidence" value="ECO:0007669"/>
    <property type="project" value="InterPro"/>
</dbReference>
<dbReference type="KEGG" id="mmar:MODMU_3968"/>
<gene>
    <name evidence="5" type="ordered locus">MODMU_3968</name>
</gene>
<name>I4F158_MODI5</name>
<dbReference type="InterPro" id="IPR001867">
    <property type="entry name" value="OmpR/PhoB-type_DNA-bd"/>
</dbReference>
<keyword evidence="2 3" id="KW-0238">DNA-binding</keyword>
<dbReference type="CDD" id="cd15831">
    <property type="entry name" value="BTAD"/>
    <property type="match status" value="1"/>
</dbReference>
<dbReference type="STRING" id="477641.MODMU_3968"/>
<dbReference type="Pfam" id="PF25872">
    <property type="entry name" value="HTH_77"/>
    <property type="match status" value="1"/>
</dbReference>
<dbReference type="InterPro" id="IPR016032">
    <property type="entry name" value="Sig_transdc_resp-reg_C-effctor"/>
</dbReference>
<dbReference type="Gene3D" id="3.40.50.300">
    <property type="entry name" value="P-loop containing nucleotide triphosphate hydrolases"/>
    <property type="match status" value="1"/>
</dbReference>
<dbReference type="GO" id="GO:0000160">
    <property type="term" value="P:phosphorelay signal transduction system"/>
    <property type="evidence" value="ECO:0007669"/>
    <property type="project" value="InterPro"/>
</dbReference>
<evidence type="ECO:0000313" key="6">
    <source>
        <dbReference type="Proteomes" id="UP000006461"/>
    </source>
</evidence>
<dbReference type="SMART" id="SM00862">
    <property type="entry name" value="Trans_reg_C"/>
    <property type="match status" value="1"/>
</dbReference>
<feature type="DNA-binding region" description="OmpR/PhoB-type" evidence="3">
    <location>
        <begin position="1"/>
        <end position="101"/>
    </location>
</feature>
<dbReference type="PANTHER" id="PTHR47691:SF3">
    <property type="entry name" value="HTH-TYPE TRANSCRIPTIONAL REGULATOR RV0890C-RELATED"/>
    <property type="match status" value="1"/>
</dbReference>
<dbReference type="InterPro" id="IPR036388">
    <property type="entry name" value="WH-like_DNA-bd_sf"/>
</dbReference>
<dbReference type="InterPro" id="IPR005158">
    <property type="entry name" value="BTAD"/>
</dbReference>
<dbReference type="SUPFAM" id="SSF48452">
    <property type="entry name" value="TPR-like"/>
    <property type="match status" value="2"/>
</dbReference>
<feature type="domain" description="OmpR/PhoB-type" evidence="4">
    <location>
        <begin position="1"/>
        <end position="101"/>
    </location>
</feature>
<dbReference type="eggNOG" id="COG3629">
    <property type="taxonomic scope" value="Bacteria"/>
</dbReference>
<dbReference type="PROSITE" id="PS51755">
    <property type="entry name" value="OMPR_PHOB"/>
    <property type="match status" value="1"/>
</dbReference>
<reference evidence="5 6" key="1">
    <citation type="journal article" date="2012" name="J. Bacteriol.">
        <title>Genome Sequence of Radiation-Resistant Modestobacter marinus Strain BC501, a Representative Actinobacterium That Thrives on Calcareous Stone Surfaces.</title>
        <authorList>
            <person name="Normand P."/>
            <person name="Gury J."/>
            <person name="Pujic P."/>
            <person name="Chouaia B."/>
            <person name="Crotti E."/>
            <person name="Brusetti L."/>
            <person name="Daffonchio D."/>
            <person name="Vacherie B."/>
            <person name="Barbe V."/>
            <person name="Medigue C."/>
            <person name="Calteau A."/>
            <person name="Ghodhbane-Gtari F."/>
            <person name="Essoussi I."/>
            <person name="Nouioui I."/>
            <person name="Abbassi-Ghozzi I."/>
            <person name="Gtari M."/>
        </authorList>
    </citation>
    <scope>NUCLEOTIDE SEQUENCE [LARGE SCALE GENOMIC DNA]</scope>
    <source>
        <strain evidence="6">BC 501</strain>
    </source>
</reference>
<dbReference type="SUPFAM" id="SSF52540">
    <property type="entry name" value="P-loop containing nucleoside triphosphate hydrolases"/>
    <property type="match status" value="1"/>
</dbReference>
<dbReference type="AlphaFoldDB" id="I4F158"/>
<evidence type="ECO:0000256" key="3">
    <source>
        <dbReference type="PROSITE-ProRule" id="PRU01091"/>
    </source>
</evidence>
<protein>
    <submittedName>
        <fullName evidence="5">Transcriptional regulator, winged helix family</fullName>
    </submittedName>
</protein>
<comment type="similarity">
    <text evidence="1">Belongs to the AfsR/DnrI/RedD regulatory family.</text>
</comment>
<dbReference type="PRINTS" id="PR00364">
    <property type="entry name" value="DISEASERSIST"/>
</dbReference>
<dbReference type="PANTHER" id="PTHR47691">
    <property type="entry name" value="REGULATOR-RELATED"/>
    <property type="match status" value="1"/>
</dbReference>
<dbReference type="eggNOG" id="COG3903">
    <property type="taxonomic scope" value="Bacteria"/>
</dbReference>
<dbReference type="Proteomes" id="UP000006461">
    <property type="component" value="Chromosome"/>
</dbReference>
<evidence type="ECO:0000256" key="2">
    <source>
        <dbReference type="ARBA" id="ARBA00023125"/>
    </source>
</evidence>
<dbReference type="InterPro" id="IPR011990">
    <property type="entry name" value="TPR-like_helical_dom_sf"/>
</dbReference>
<dbReference type="GO" id="GO:0003677">
    <property type="term" value="F:DNA binding"/>
    <property type="evidence" value="ECO:0007669"/>
    <property type="project" value="UniProtKB-UniRule"/>
</dbReference>
<dbReference type="Pfam" id="PF00486">
    <property type="entry name" value="Trans_reg_C"/>
    <property type="match status" value="1"/>
</dbReference>
<dbReference type="Gene3D" id="1.10.10.10">
    <property type="entry name" value="Winged helix-like DNA-binding domain superfamily/Winged helix DNA-binding domain"/>
    <property type="match status" value="1"/>
</dbReference>
<dbReference type="SUPFAM" id="SSF46894">
    <property type="entry name" value="C-terminal effector domain of the bipartite response regulators"/>
    <property type="match status" value="1"/>
</dbReference>
<dbReference type="EMBL" id="FO203431">
    <property type="protein sequence ID" value="CCH89371.1"/>
    <property type="molecule type" value="Genomic_DNA"/>
</dbReference>
<evidence type="ECO:0000256" key="1">
    <source>
        <dbReference type="ARBA" id="ARBA00005820"/>
    </source>
</evidence>
<evidence type="ECO:0000313" key="5">
    <source>
        <dbReference type="EMBL" id="CCH89371.1"/>
    </source>
</evidence>
<accession>I4F158</accession>
<keyword evidence="6" id="KW-1185">Reference proteome</keyword>
<dbReference type="InterPro" id="IPR027417">
    <property type="entry name" value="P-loop_NTPase"/>
</dbReference>